<dbReference type="InterPro" id="IPR044492">
    <property type="entry name" value="P_typ_ATPase_HD_dom"/>
</dbReference>
<gene>
    <name evidence="8" type="ORF">RM528_15925</name>
</gene>
<dbReference type="Pfam" id="PF00702">
    <property type="entry name" value="Hydrolase"/>
    <property type="match status" value="1"/>
</dbReference>
<dbReference type="PROSITE" id="PS00154">
    <property type="entry name" value="ATPASE_E1_E2"/>
    <property type="match status" value="1"/>
</dbReference>
<dbReference type="Pfam" id="PF00122">
    <property type="entry name" value="E1-E2_ATPase"/>
    <property type="match status" value="1"/>
</dbReference>
<dbReference type="PRINTS" id="PR00119">
    <property type="entry name" value="CATATPASE"/>
</dbReference>
<organism evidence="8 9">
    <name type="scientific">Streptomyces edwardsiae</name>
    <dbReference type="NCBI Taxonomy" id="3075527"/>
    <lineage>
        <taxon>Bacteria</taxon>
        <taxon>Bacillati</taxon>
        <taxon>Actinomycetota</taxon>
        <taxon>Actinomycetes</taxon>
        <taxon>Kitasatosporales</taxon>
        <taxon>Streptomycetaceae</taxon>
        <taxon>Streptomyces</taxon>
    </lineage>
</organism>
<evidence type="ECO:0000256" key="1">
    <source>
        <dbReference type="ARBA" id="ARBA00004651"/>
    </source>
</evidence>
<dbReference type="PRINTS" id="PR00120">
    <property type="entry name" value="HATPASE"/>
</dbReference>
<dbReference type="PANTHER" id="PTHR42861">
    <property type="entry name" value="CALCIUM-TRANSPORTING ATPASE"/>
    <property type="match status" value="1"/>
</dbReference>
<feature type="transmembrane region" description="Helical" evidence="6">
    <location>
        <begin position="232"/>
        <end position="251"/>
    </location>
</feature>
<accession>A0ABU2QH82</accession>
<dbReference type="InterPro" id="IPR059000">
    <property type="entry name" value="ATPase_P-type_domA"/>
</dbReference>
<dbReference type="Proteomes" id="UP001180503">
    <property type="component" value="Unassembled WGS sequence"/>
</dbReference>
<dbReference type="InterPro" id="IPR023214">
    <property type="entry name" value="HAD_sf"/>
</dbReference>
<dbReference type="InterPro" id="IPR008250">
    <property type="entry name" value="ATPase_P-typ_transduc_dom_A_sf"/>
</dbReference>
<dbReference type="Gene3D" id="3.40.1110.10">
    <property type="entry name" value="Calcium-transporting ATPase, cytoplasmic domain N"/>
    <property type="match status" value="1"/>
</dbReference>
<sequence>MTHLEAGDRVDAVQPARVTSPVTGLTSAEVAQRVAGGQINDVPVRSSRSLTEIVRANVFTRFNAIIGVLWVIMLAVAPIQDSLFGFVILANTGIGIVQEWRAKKTLDSLAVIGEVRPTVRRDGKAAEIATSGIVLDDLIEIGPGDKAVVDGVCVEADGLEIDESLLTGEADPVVKQPGDRIMSGSFVVAGGGSFQATRVGREAYAAQLAEEASRFTLVHSELRTGISTILKYVTWMMVPTAIGLIISQLVVKDNELKDSIARTVGGIVPMVPEGLVLLTSVAFAIGVIRLGRKQCLVQELPAIEGLARVDTVCLDKTGTLTEGGMDVTGLHVLGDGDEAYIRRVLGELGSADPRPNASLRAIIDAYPDTTDWRLTDTLPFSSARKYSGATFDEGAGGEAVTWLLGAPDVLLEPRDPALAETVRMNEEGLRVLLLARVREGVDVDDPEAAQGVRPAALVVLEQRLRPDAADTLRYFAEQDVRAKVISGDNAVSVGAVAAKLGLSGTAVDARGLPADRDAMAGAMDEGTVFGRVTPQQKRNMVGALQSRGRTVAMTGDGVNDVLALKDADIGVAMGSGSEATRAVAQIVLLNNSFATLPSVVAEGRRVIGNITRVATLFLVKTVYSVLLAVLVVISQVEYPFLPRHLTLLSTLTIGVPAFFLALAPNKERARPNFVRRVMRYAIPGGVVAALATFATYLLAREHYTGAGSLEAETSAATLTLFLISIWVLAIIARPYTWWRIGLVAAMGGAFVVVLVVPWLQHFFALKLVGMTMPWTAAGVAVVAAGMLELLWRRVDRRLPGM</sequence>
<feature type="transmembrane region" description="Helical" evidence="6">
    <location>
        <begin position="645"/>
        <end position="665"/>
    </location>
</feature>
<evidence type="ECO:0000256" key="2">
    <source>
        <dbReference type="ARBA" id="ARBA00022692"/>
    </source>
</evidence>
<evidence type="ECO:0000256" key="4">
    <source>
        <dbReference type="ARBA" id="ARBA00022989"/>
    </source>
</evidence>
<dbReference type="SUPFAM" id="SSF56784">
    <property type="entry name" value="HAD-like"/>
    <property type="match status" value="1"/>
</dbReference>
<feature type="transmembrane region" description="Helical" evidence="6">
    <location>
        <begin position="271"/>
        <end position="290"/>
    </location>
</feature>
<feature type="domain" description="P-type ATPase A" evidence="7">
    <location>
        <begin position="118"/>
        <end position="211"/>
    </location>
</feature>
<dbReference type="InterPro" id="IPR036412">
    <property type="entry name" value="HAD-like_sf"/>
</dbReference>
<keyword evidence="3" id="KW-1278">Translocase</keyword>
<dbReference type="SFLD" id="SFLDS00003">
    <property type="entry name" value="Haloacid_Dehalogenase"/>
    <property type="match status" value="1"/>
</dbReference>
<evidence type="ECO:0000256" key="3">
    <source>
        <dbReference type="ARBA" id="ARBA00022967"/>
    </source>
</evidence>
<feature type="transmembrane region" description="Helical" evidence="6">
    <location>
        <begin position="58"/>
        <end position="77"/>
    </location>
</feature>
<feature type="transmembrane region" description="Helical" evidence="6">
    <location>
        <begin position="738"/>
        <end position="759"/>
    </location>
</feature>
<feature type="transmembrane region" description="Helical" evidence="6">
    <location>
        <begin position="711"/>
        <end position="731"/>
    </location>
</feature>
<name>A0ABU2QH82_9ACTN</name>
<comment type="subcellular location">
    <subcellularLocation>
        <location evidence="1">Cell membrane</location>
        <topology evidence="1">Multi-pass membrane protein</topology>
    </subcellularLocation>
</comment>
<dbReference type="SUPFAM" id="SSF81665">
    <property type="entry name" value="Calcium ATPase, transmembrane domain M"/>
    <property type="match status" value="1"/>
</dbReference>
<feature type="transmembrane region" description="Helical" evidence="6">
    <location>
        <begin position="677"/>
        <end position="699"/>
    </location>
</feature>
<keyword evidence="4 6" id="KW-1133">Transmembrane helix</keyword>
<comment type="caution">
    <text evidence="8">The sequence shown here is derived from an EMBL/GenBank/DDBJ whole genome shotgun (WGS) entry which is preliminary data.</text>
</comment>
<feature type="transmembrane region" description="Helical" evidence="6">
    <location>
        <begin position="771"/>
        <end position="791"/>
    </location>
</feature>
<protein>
    <submittedName>
        <fullName evidence="8">HAD-IC family P-type ATPase</fullName>
    </submittedName>
</protein>
<dbReference type="InterPro" id="IPR001757">
    <property type="entry name" value="P_typ_ATPase"/>
</dbReference>
<dbReference type="SFLD" id="SFLDG00002">
    <property type="entry name" value="C1.7:_P-type_atpase_like"/>
    <property type="match status" value="1"/>
</dbReference>
<dbReference type="EMBL" id="JAVRFB010000010">
    <property type="protein sequence ID" value="MDT0403336.1"/>
    <property type="molecule type" value="Genomic_DNA"/>
</dbReference>
<dbReference type="SUPFAM" id="SSF81660">
    <property type="entry name" value="Metal cation-transporting ATPase, ATP-binding domain N"/>
    <property type="match status" value="1"/>
</dbReference>
<dbReference type="Gene3D" id="3.40.50.1000">
    <property type="entry name" value="HAD superfamily/HAD-like"/>
    <property type="match status" value="1"/>
</dbReference>
<feature type="transmembrane region" description="Helical" evidence="6">
    <location>
        <begin position="83"/>
        <end position="100"/>
    </location>
</feature>
<evidence type="ECO:0000259" key="7">
    <source>
        <dbReference type="Pfam" id="PF00122"/>
    </source>
</evidence>
<dbReference type="SFLD" id="SFLDF00027">
    <property type="entry name" value="p-type_atpase"/>
    <property type="match status" value="1"/>
</dbReference>
<dbReference type="SUPFAM" id="SSF81653">
    <property type="entry name" value="Calcium ATPase, transduction domain A"/>
    <property type="match status" value="1"/>
</dbReference>
<dbReference type="InterPro" id="IPR023299">
    <property type="entry name" value="ATPase_P-typ_cyto_dom_N"/>
</dbReference>
<dbReference type="RefSeq" id="WP_311710267.1">
    <property type="nucleotide sequence ID" value="NZ_JAVRFB010000010.1"/>
</dbReference>
<dbReference type="InterPro" id="IPR023298">
    <property type="entry name" value="ATPase_P-typ_TM_dom_sf"/>
</dbReference>
<evidence type="ECO:0000313" key="8">
    <source>
        <dbReference type="EMBL" id="MDT0403336.1"/>
    </source>
</evidence>
<dbReference type="Gene3D" id="1.20.1110.10">
    <property type="entry name" value="Calcium-transporting ATPase, transmembrane domain"/>
    <property type="match status" value="1"/>
</dbReference>
<dbReference type="NCBIfam" id="TIGR01494">
    <property type="entry name" value="ATPase_P-type"/>
    <property type="match status" value="2"/>
</dbReference>
<reference evidence="9" key="1">
    <citation type="submission" date="2023-07" db="EMBL/GenBank/DDBJ databases">
        <title>30 novel species of actinomycetes from the DSMZ collection.</title>
        <authorList>
            <person name="Nouioui I."/>
        </authorList>
    </citation>
    <scope>NUCLEOTIDE SEQUENCE [LARGE SCALE GENOMIC DNA]</scope>
    <source>
        <strain evidence="9">DSM 41635</strain>
    </source>
</reference>
<dbReference type="InterPro" id="IPR018303">
    <property type="entry name" value="ATPase_P-typ_P_site"/>
</dbReference>
<feature type="transmembrane region" description="Helical" evidence="6">
    <location>
        <begin position="613"/>
        <end position="633"/>
    </location>
</feature>
<evidence type="ECO:0000256" key="6">
    <source>
        <dbReference type="SAM" id="Phobius"/>
    </source>
</evidence>
<dbReference type="Gene3D" id="2.70.150.10">
    <property type="entry name" value="Calcium-transporting ATPase, cytoplasmic transduction domain A"/>
    <property type="match status" value="1"/>
</dbReference>
<evidence type="ECO:0000313" key="9">
    <source>
        <dbReference type="Proteomes" id="UP001180503"/>
    </source>
</evidence>
<keyword evidence="2 6" id="KW-0812">Transmembrane</keyword>
<evidence type="ECO:0000256" key="5">
    <source>
        <dbReference type="ARBA" id="ARBA00023136"/>
    </source>
</evidence>
<proteinExistence type="predicted"/>
<keyword evidence="5 6" id="KW-0472">Membrane</keyword>